<feature type="compositionally biased region" description="Polar residues" evidence="1">
    <location>
        <begin position="172"/>
        <end position="186"/>
    </location>
</feature>
<name>A0A8B6DTC0_MYTGA</name>
<feature type="compositionally biased region" description="Basic and acidic residues" evidence="1">
    <location>
        <begin position="1"/>
        <end position="16"/>
    </location>
</feature>
<feature type="compositionally biased region" description="Basic and acidic residues" evidence="1">
    <location>
        <begin position="525"/>
        <end position="538"/>
    </location>
</feature>
<keyword evidence="3" id="KW-1185">Reference proteome</keyword>
<comment type="caution">
    <text evidence="2">The sequence shown here is derived from an EMBL/GenBank/DDBJ whole genome shotgun (WGS) entry which is preliminary data.</text>
</comment>
<feature type="region of interest" description="Disordered" evidence="1">
    <location>
        <begin position="261"/>
        <end position="343"/>
    </location>
</feature>
<feature type="compositionally biased region" description="Basic and acidic residues" evidence="1">
    <location>
        <begin position="261"/>
        <end position="270"/>
    </location>
</feature>
<feature type="region of interest" description="Disordered" evidence="1">
    <location>
        <begin position="1"/>
        <end position="195"/>
    </location>
</feature>
<feature type="compositionally biased region" description="Polar residues" evidence="1">
    <location>
        <begin position="296"/>
        <end position="342"/>
    </location>
</feature>
<proteinExistence type="predicted"/>
<dbReference type="Proteomes" id="UP000596742">
    <property type="component" value="Unassembled WGS sequence"/>
</dbReference>
<feature type="compositionally biased region" description="Polar residues" evidence="1">
    <location>
        <begin position="474"/>
        <end position="504"/>
    </location>
</feature>
<feature type="region of interest" description="Disordered" evidence="1">
    <location>
        <begin position="365"/>
        <end position="584"/>
    </location>
</feature>
<feature type="compositionally biased region" description="Basic and acidic residues" evidence="1">
    <location>
        <begin position="563"/>
        <end position="578"/>
    </location>
</feature>
<dbReference type="OrthoDB" id="6133902at2759"/>
<feature type="compositionally biased region" description="Polar residues" evidence="1">
    <location>
        <begin position="28"/>
        <end position="46"/>
    </location>
</feature>
<feature type="compositionally biased region" description="Low complexity" evidence="1">
    <location>
        <begin position="736"/>
        <end position="753"/>
    </location>
</feature>
<evidence type="ECO:0000256" key="1">
    <source>
        <dbReference type="SAM" id="MobiDB-lite"/>
    </source>
</evidence>
<feature type="region of interest" description="Disordered" evidence="1">
    <location>
        <begin position="719"/>
        <end position="763"/>
    </location>
</feature>
<feature type="compositionally biased region" description="Polar residues" evidence="1">
    <location>
        <begin position="631"/>
        <end position="645"/>
    </location>
</feature>
<feature type="compositionally biased region" description="Basic and acidic residues" evidence="1">
    <location>
        <begin position="114"/>
        <end position="126"/>
    </location>
</feature>
<dbReference type="EMBL" id="UYJE01003968">
    <property type="protein sequence ID" value="VDI23811.1"/>
    <property type="molecule type" value="Genomic_DNA"/>
</dbReference>
<reference evidence="2" key="1">
    <citation type="submission" date="2018-11" db="EMBL/GenBank/DDBJ databases">
        <authorList>
            <person name="Alioto T."/>
            <person name="Alioto T."/>
        </authorList>
    </citation>
    <scope>NUCLEOTIDE SEQUENCE</scope>
</reference>
<feature type="compositionally biased region" description="Basic and acidic residues" evidence="1">
    <location>
        <begin position="546"/>
        <end position="556"/>
    </location>
</feature>
<organism evidence="2 3">
    <name type="scientific">Mytilus galloprovincialis</name>
    <name type="common">Mediterranean mussel</name>
    <dbReference type="NCBI Taxonomy" id="29158"/>
    <lineage>
        <taxon>Eukaryota</taxon>
        <taxon>Metazoa</taxon>
        <taxon>Spiralia</taxon>
        <taxon>Lophotrochozoa</taxon>
        <taxon>Mollusca</taxon>
        <taxon>Bivalvia</taxon>
        <taxon>Autobranchia</taxon>
        <taxon>Pteriomorphia</taxon>
        <taxon>Mytilida</taxon>
        <taxon>Mytiloidea</taxon>
        <taxon>Mytilidae</taxon>
        <taxon>Mytilinae</taxon>
        <taxon>Mytilus</taxon>
    </lineage>
</organism>
<feature type="compositionally biased region" description="Basic and acidic residues" evidence="1">
    <location>
        <begin position="80"/>
        <end position="90"/>
    </location>
</feature>
<gene>
    <name evidence="2" type="ORF">MGAL_10B035670</name>
</gene>
<feature type="compositionally biased region" description="Basic and acidic residues" evidence="1">
    <location>
        <begin position="365"/>
        <end position="376"/>
    </location>
</feature>
<accession>A0A8B6DTC0</accession>
<evidence type="ECO:0000313" key="2">
    <source>
        <dbReference type="EMBL" id="VDI23811.1"/>
    </source>
</evidence>
<sequence length="1313" mass="147258">MEAKDSEKTSTDDGHSSHGLNPTDDGRSSNGLNPTSGDSGISNNEDFSLVSGGGTSDYSLLETSDTKESNEDEPSQTAAEDTKFIHKEFNKSNSTENISRHNGVEDTQPTENFSEVKDKTRRESTHSRTSSVNDFSILDAADIEEESDGKIIAEDLKISPFNQSENKDHRLSSTGHLISMNRPTDSNGHERSELGSSFAVLEAPISSSYPSSFDKEIDRTKIHILPPKNSIDAQISTSVDKDGQKIEKKKIMQGGIVEVDVHREDGKTNEKPNSIDTTDNEAQEGGNRVESKGVKVQSNLNSHPQVDPTLQKTYDSNALKNKDTQNAPDTTNVENIDNNSDMNKAEAVGESLIAKNELLDRVMENGNLKEKQKTVEEIESQVSQQKIEVASNASKNSSTDDESDFSVVEEPVDNTSKITRHFGKSDIDSDIPSSHYTGPRSRSSTNTSSESIEINMSEPELSDDSNGHNEKKASSYSGTETSTASNGHYVSKLSSDLESEQSGVSGKPVGTDKPNADTRYQNNPTEKDSLSERHKQEQESESSYNSKDKNTMDKSFDNCSIPFKDEREKEIENEKPEENVADYNGINHALDLSKVTMDEKEGNIKSSSLNTKKTDEFSLVQSDVDEDGERNSQTHPGNGEATGTSTEHDTESNTKEGTEQGKKTYDGTVTELSFVKVDISETDDQCGRPDEPIKEDGKGEMIFGEETLAVKSKDGRFKDKVENIGQMSDDVEGKRGSVSGDSSGSESSAGSSSPDVWNPSGGEKFSEEEAVVYESLRRTHGMKLTRNYQCSSKHKSHEAEIEHLDIPAKNEVVYAKWRYVLAREEKMKAILKEHCPETRFSYDASFEKIELIRFGMLETEEEAQQWSKKVMNEIENQVRRINSYLICCSEENVEMIMLQMEKFHKSHNLDICIEHSLHPESKTDRLIVIGQHTEVASVILQLDPNIVKIYEAEENSVVLMDLLNIPLDEVQHDVFNRFKGPKSMKIKFPNIYTELSGKSIQILIQAKDEKKFSSFMTENWLKCKHRTKIHMKPQEFTLLCKTSVKDYIVNCKLNTLGFDYRWSFVPDDGDIILFTENLDQLDEIRDAIFGSFTEYGIHLVTDPSVGDVRKMEKWTEIVDDVKNQSKGMADMTINDIQTCVTIVGTDDLMEAWIKFGNFTSMEKYIDENIKPTIKASPALHDEQKLVKKFVQIDSDRLDGFDKQTMDEIHNIANNLKVELVHTDRGFEVKGLDSKVKNMCDHLLEFNTRDHDKQNREAVIKRFVVMDVAHVDKVCQQKVQCMVNASKELNIHYDPTNLGFEVKGTTEAKCQEIL</sequence>
<feature type="compositionally biased region" description="Polar residues" evidence="1">
    <location>
        <begin position="380"/>
        <end position="397"/>
    </location>
</feature>
<feature type="compositionally biased region" description="Basic and acidic residues" evidence="1">
    <location>
        <begin position="148"/>
        <end position="157"/>
    </location>
</feature>
<feature type="compositionally biased region" description="Basic and acidic residues" evidence="1">
    <location>
        <begin position="685"/>
        <end position="699"/>
    </location>
</feature>
<feature type="region of interest" description="Disordered" evidence="1">
    <location>
        <begin position="597"/>
        <end position="701"/>
    </location>
</feature>
<feature type="compositionally biased region" description="Low complexity" evidence="1">
    <location>
        <begin position="440"/>
        <end position="455"/>
    </location>
</feature>
<feature type="compositionally biased region" description="Basic and acidic residues" evidence="1">
    <location>
        <begin position="646"/>
        <end position="665"/>
    </location>
</feature>
<evidence type="ECO:0000313" key="3">
    <source>
        <dbReference type="Proteomes" id="UP000596742"/>
    </source>
</evidence>
<protein>
    <submittedName>
        <fullName evidence="2">Uncharacterized protein</fullName>
    </submittedName>
</protein>